<keyword evidence="2" id="KW-1185">Reference proteome</keyword>
<reference evidence="1 2" key="1">
    <citation type="submission" date="2019-12" db="EMBL/GenBank/DDBJ databases">
        <title>A genome sequence resource for the geographically widespread anthracnose pathogen Colletotrichum asianum.</title>
        <authorList>
            <person name="Meng Y."/>
        </authorList>
    </citation>
    <scope>NUCLEOTIDE SEQUENCE [LARGE SCALE GENOMIC DNA]</scope>
    <source>
        <strain evidence="1 2">ICMP 18580</strain>
    </source>
</reference>
<comment type="caution">
    <text evidence="1">The sequence shown here is derived from an EMBL/GenBank/DDBJ whole genome shotgun (WGS) entry which is preliminary data.</text>
</comment>
<dbReference type="EMBL" id="WOWK01000152">
    <property type="protein sequence ID" value="KAF0316657.1"/>
    <property type="molecule type" value="Genomic_DNA"/>
</dbReference>
<accession>A0A8H3ZI03</accession>
<dbReference type="OrthoDB" id="10455382at2759"/>
<gene>
    <name evidence="1" type="ORF">GQ607_016129</name>
</gene>
<proteinExistence type="predicted"/>
<sequence length="108" mass="12096">MPAGPSLISDPTSTELQVYRVRTRRHSLYAAKGGSLAALLCYRGGYLSYRLPWSRGVVHWLVERLGACVLLCCWCGAGKHPNPAGIAWPHARRSIHIQKYVRAEFAYK</sequence>
<name>A0A8H3ZI03_9PEZI</name>
<organism evidence="1 2">
    <name type="scientific">Colletotrichum asianum</name>
    <dbReference type="NCBI Taxonomy" id="702518"/>
    <lineage>
        <taxon>Eukaryota</taxon>
        <taxon>Fungi</taxon>
        <taxon>Dikarya</taxon>
        <taxon>Ascomycota</taxon>
        <taxon>Pezizomycotina</taxon>
        <taxon>Sordariomycetes</taxon>
        <taxon>Hypocreomycetidae</taxon>
        <taxon>Glomerellales</taxon>
        <taxon>Glomerellaceae</taxon>
        <taxon>Colletotrichum</taxon>
        <taxon>Colletotrichum gloeosporioides species complex</taxon>
    </lineage>
</organism>
<dbReference type="AlphaFoldDB" id="A0A8H3ZI03"/>
<dbReference type="Proteomes" id="UP000434172">
    <property type="component" value="Unassembled WGS sequence"/>
</dbReference>
<evidence type="ECO:0000313" key="2">
    <source>
        <dbReference type="Proteomes" id="UP000434172"/>
    </source>
</evidence>
<protein>
    <submittedName>
        <fullName evidence="1">Uncharacterized protein</fullName>
    </submittedName>
</protein>
<evidence type="ECO:0000313" key="1">
    <source>
        <dbReference type="EMBL" id="KAF0316657.1"/>
    </source>
</evidence>